<dbReference type="EMBL" id="SPDV01000069">
    <property type="protein sequence ID" value="TFI56562.1"/>
    <property type="molecule type" value="Genomic_DNA"/>
</dbReference>
<comment type="caution">
    <text evidence="3">The sequence shown here is derived from an EMBL/GenBank/DDBJ whole genome shotgun (WGS) entry which is preliminary data.</text>
</comment>
<dbReference type="Proteomes" id="UP000298213">
    <property type="component" value="Unassembled WGS sequence"/>
</dbReference>
<reference evidence="3 4" key="1">
    <citation type="submission" date="2019-03" db="EMBL/GenBank/DDBJ databases">
        <title>Genome sequence of Sphingomonas sp. 17J27-24.</title>
        <authorList>
            <person name="Kim M."/>
            <person name="Maeng S."/>
            <person name="Sathiyaraj S."/>
        </authorList>
    </citation>
    <scope>NUCLEOTIDE SEQUENCE [LARGE SCALE GENOMIC DNA]</scope>
    <source>
        <strain evidence="3 4">17J27-24</strain>
    </source>
</reference>
<protein>
    <recommendedName>
        <fullName evidence="5">DUF1049 domain-containing protein</fullName>
    </recommendedName>
</protein>
<organism evidence="3 4">
    <name type="scientific">Sphingomonas parva</name>
    <dbReference type="NCBI Taxonomy" id="2555898"/>
    <lineage>
        <taxon>Bacteria</taxon>
        <taxon>Pseudomonadati</taxon>
        <taxon>Pseudomonadota</taxon>
        <taxon>Alphaproteobacteria</taxon>
        <taxon>Sphingomonadales</taxon>
        <taxon>Sphingomonadaceae</taxon>
        <taxon>Sphingomonas</taxon>
    </lineage>
</organism>
<evidence type="ECO:0000256" key="2">
    <source>
        <dbReference type="SAM" id="Phobius"/>
    </source>
</evidence>
<dbReference type="AlphaFoldDB" id="A0A4Y8ZMS0"/>
<feature type="region of interest" description="Disordered" evidence="1">
    <location>
        <begin position="78"/>
        <end position="114"/>
    </location>
</feature>
<keyword evidence="2" id="KW-0812">Transmembrane</keyword>
<dbReference type="RefSeq" id="WP_135090299.1">
    <property type="nucleotide sequence ID" value="NZ_SPDV01000069.1"/>
</dbReference>
<evidence type="ECO:0000256" key="1">
    <source>
        <dbReference type="SAM" id="MobiDB-lite"/>
    </source>
</evidence>
<feature type="compositionally biased region" description="Low complexity" evidence="1">
    <location>
        <begin position="78"/>
        <end position="97"/>
    </location>
</feature>
<evidence type="ECO:0008006" key="5">
    <source>
        <dbReference type="Google" id="ProtNLM"/>
    </source>
</evidence>
<keyword evidence="4" id="KW-1185">Reference proteome</keyword>
<evidence type="ECO:0000313" key="3">
    <source>
        <dbReference type="EMBL" id="TFI56562.1"/>
    </source>
</evidence>
<name>A0A4Y8ZMS0_9SPHN</name>
<evidence type="ECO:0000313" key="4">
    <source>
        <dbReference type="Proteomes" id="UP000298213"/>
    </source>
</evidence>
<sequence length="114" mass="12560">MQFLKTLFWVVVAVIAVLVAKANWLNVELKLWGGLVADVKLPILLIGFFLLGLLPTMLIYRARLWSLKRRLEPLERNAAPVPATSSTPAPTAAPVSVDNGEQRLATDSKIWPTA</sequence>
<keyword evidence="2" id="KW-0472">Membrane</keyword>
<accession>A0A4Y8ZMS0</accession>
<proteinExistence type="predicted"/>
<feature type="transmembrane region" description="Helical" evidence="2">
    <location>
        <begin position="41"/>
        <end position="60"/>
    </location>
</feature>
<gene>
    <name evidence="3" type="ORF">E2493_19685</name>
</gene>
<keyword evidence="2" id="KW-1133">Transmembrane helix</keyword>